<name>A0ABD1LR37_9FABA</name>
<dbReference type="Gene3D" id="1.10.10.60">
    <property type="entry name" value="Homeodomain-like"/>
    <property type="match status" value="1"/>
</dbReference>
<sequence>MEYSNGDGEKSRKRFYTKFSAKQKEKMLALVEKLGWKLQKSRHDKKSFKTANPSSITCSLTRDPSYVGPLEEHAKTNNGSILLQRPNFFGRFGKFGGSMSLKL</sequence>
<protein>
    <submittedName>
        <fullName evidence="1">Uncharacterized protein</fullName>
    </submittedName>
</protein>
<evidence type="ECO:0000313" key="2">
    <source>
        <dbReference type="Proteomes" id="UP001603857"/>
    </source>
</evidence>
<dbReference type="EMBL" id="JBGMDY010000008">
    <property type="protein sequence ID" value="KAL2325979.1"/>
    <property type="molecule type" value="Genomic_DNA"/>
</dbReference>
<organism evidence="1 2">
    <name type="scientific">Flemingia macrophylla</name>
    <dbReference type="NCBI Taxonomy" id="520843"/>
    <lineage>
        <taxon>Eukaryota</taxon>
        <taxon>Viridiplantae</taxon>
        <taxon>Streptophyta</taxon>
        <taxon>Embryophyta</taxon>
        <taxon>Tracheophyta</taxon>
        <taxon>Spermatophyta</taxon>
        <taxon>Magnoliopsida</taxon>
        <taxon>eudicotyledons</taxon>
        <taxon>Gunneridae</taxon>
        <taxon>Pentapetalae</taxon>
        <taxon>rosids</taxon>
        <taxon>fabids</taxon>
        <taxon>Fabales</taxon>
        <taxon>Fabaceae</taxon>
        <taxon>Papilionoideae</taxon>
        <taxon>50 kb inversion clade</taxon>
        <taxon>NPAAA clade</taxon>
        <taxon>indigoferoid/millettioid clade</taxon>
        <taxon>Phaseoleae</taxon>
        <taxon>Flemingia</taxon>
    </lineage>
</organism>
<proteinExistence type="predicted"/>
<keyword evidence="2" id="KW-1185">Reference proteome</keyword>
<dbReference type="AlphaFoldDB" id="A0ABD1LR37"/>
<gene>
    <name evidence="1" type="ORF">Fmac_025037</name>
</gene>
<comment type="caution">
    <text evidence="1">The sequence shown here is derived from an EMBL/GenBank/DDBJ whole genome shotgun (WGS) entry which is preliminary data.</text>
</comment>
<accession>A0ABD1LR37</accession>
<evidence type="ECO:0000313" key="1">
    <source>
        <dbReference type="EMBL" id="KAL2325979.1"/>
    </source>
</evidence>
<dbReference type="Proteomes" id="UP001603857">
    <property type="component" value="Unassembled WGS sequence"/>
</dbReference>
<reference evidence="1 2" key="1">
    <citation type="submission" date="2024-08" db="EMBL/GenBank/DDBJ databases">
        <title>Insights into the chromosomal genome structure of Flemingia macrophylla.</title>
        <authorList>
            <person name="Ding Y."/>
            <person name="Zhao Y."/>
            <person name="Bi W."/>
            <person name="Wu M."/>
            <person name="Zhao G."/>
            <person name="Gong Y."/>
            <person name="Li W."/>
            <person name="Zhang P."/>
        </authorList>
    </citation>
    <scope>NUCLEOTIDE SEQUENCE [LARGE SCALE GENOMIC DNA]</scope>
    <source>
        <strain evidence="1">DYQJB</strain>
        <tissue evidence="1">Leaf</tissue>
    </source>
</reference>